<dbReference type="InterPro" id="IPR036397">
    <property type="entry name" value="RNaseH_sf"/>
</dbReference>
<dbReference type="InterPro" id="IPR050863">
    <property type="entry name" value="CenT-Element_Derived"/>
</dbReference>
<dbReference type="InterPro" id="IPR004875">
    <property type="entry name" value="DDE_SF_endonuclease_dom"/>
</dbReference>
<dbReference type="GO" id="GO:0005634">
    <property type="term" value="C:nucleus"/>
    <property type="evidence" value="ECO:0007669"/>
    <property type="project" value="TreeGrafter"/>
</dbReference>
<gene>
    <name evidence="2" type="ORF">PISMIDRAFT_106027</name>
</gene>
<evidence type="ECO:0000259" key="1">
    <source>
        <dbReference type="Pfam" id="PF03184"/>
    </source>
</evidence>
<dbReference type="Gene3D" id="3.30.420.10">
    <property type="entry name" value="Ribonuclease H-like superfamily/Ribonuclease H"/>
    <property type="match status" value="1"/>
</dbReference>
<protein>
    <submittedName>
        <fullName evidence="2">Unplaced genomic scaffold scaffold_83, whole genome shotgun sequence</fullName>
    </submittedName>
</protein>
<dbReference type="Proteomes" id="UP000054018">
    <property type="component" value="Unassembled WGS sequence"/>
</dbReference>
<reference evidence="3" key="2">
    <citation type="submission" date="2015-01" db="EMBL/GenBank/DDBJ databases">
        <title>Evolutionary Origins and Diversification of the Mycorrhizal Mutualists.</title>
        <authorList>
            <consortium name="DOE Joint Genome Institute"/>
            <consortium name="Mycorrhizal Genomics Consortium"/>
            <person name="Kohler A."/>
            <person name="Kuo A."/>
            <person name="Nagy L.G."/>
            <person name="Floudas D."/>
            <person name="Copeland A."/>
            <person name="Barry K.W."/>
            <person name="Cichocki N."/>
            <person name="Veneault-Fourrey C."/>
            <person name="LaButti K."/>
            <person name="Lindquist E.A."/>
            <person name="Lipzen A."/>
            <person name="Lundell T."/>
            <person name="Morin E."/>
            <person name="Murat C."/>
            <person name="Riley R."/>
            <person name="Ohm R."/>
            <person name="Sun H."/>
            <person name="Tunlid A."/>
            <person name="Henrissat B."/>
            <person name="Grigoriev I.V."/>
            <person name="Hibbett D.S."/>
            <person name="Martin F."/>
        </authorList>
    </citation>
    <scope>NUCLEOTIDE SEQUENCE [LARGE SCALE GENOMIC DNA]</scope>
    <source>
        <strain evidence="3">441</strain>
    </source>
</reference>
<dbReference type="AlphaFoldDB" id="A0A0C9Y6L5"/>
<keyword evidence="3" id="KW-1185">Reference proteome</keyword>
<evidence type="ECO:0000313" key="3">
    <source>
        <dbReference type="Proteomes" id="UP000054018"/>
    </source>
</evidence>
<dbReference type="OrthoDB" id="3238847at2759"/>
<dbReference type="PANTHER" id="PTHR19303:SF74">
    <property type="entry name" value="POGO TRANSPOSABLE ELEMENT WITH KRAB DOMAIN"/>
    <property type="match status" value="1"/>
</dbReference>
<sequence length="255" mass="28776">MIGPAKQKMQYQQRDGNKETITVMVTICADGSTILPTCIYKGQTFSTNWHQDNTLQASVAYSNKGWTDGTIGWLWIKDFDQKTHNKANGHACLLLVDGHNSHYTKEFLDYAKEHNIHVLCYPAHTTHIYQGLDVVIFSPLKKCWSEEQDQFKSSTGQRITKQTFISIYGKAHQKVLTPDLVHTAFTKTGVWPFNPNIMTKEMMAPSLATLSQGCLPLQQPSPVHAISSLLCQYQKFEGAHHTPAAPFLLHQEENT</sequence>
<evidence type="ECO:0000313" key="2">
    <source>
        <dbReference type="EMBL" id="KIK20325.1"/>
    </source>
</evidence>
<reference evidence="2 3" key="1">
    <citation type="submission" date="2014-04" db="EMBL/GenBank/DDBJ databases">
        <authorList>
            <consortium name="DOE Joint Genome Institute"/>
            <person name="Kuo A."/>
            <person name="Kohler A."/>
            <person name="Costa M.D."/>
            <person name="Nagy L.G."/>
            <person name="Floudas D."/>
            <person name="Copeland A."/>
            <person name="Barry K.W."/>
            <person name="Cichocki N."/>
            <person name="Veneault-Fourrey C."/>
            <person name="LaButti K."/>
            <person name="Lindquist E.A."/>
            <person name="Lipzen A."/>
            <person name="Lundell T."/>
            <person name="Morin E."/>
            <person name="Murat C."/>
            <person name="Sun H."/>
            <person name="Tunlid A."/>
            <person name="Henrissat B."/>
            <person name="Grigoriev I.V."/>
            <person name="Hibbett D.S."/>
            <person name="Martin F."/>
            <person name="Nordberg H.P."/>
            <person name="Cantor M.N."/>
            <person name="Hua S.X."/>
        </authorList>
    </citation>
    <scope>NUCLEOTIDE SEQUENCE [LARGE SCALE GENOMIC DNA]</scope>
    <source>
        <strain evidence="2 3">441</strain>
    </source>
</reference>
<dbReference type="STRING" id="765257.A0A0C9Y6L5"/>
<dbReference type="EMBL" id="KN833767">
    <property type="protein sequence ID" value="KIK20325.1"/>
    <property type="molecule type" value="Genomic_DNA"/>
</dbReference>
<proteinExistence type="predicted"/>
<feature type="domain" description="DDE-1" evidence="1">
    <location>
        <begin position="18"/>
        <end position="183"/>
    </location>
</feature>
<dbReference type="HOGENOM" id="CLU_013929_2_2_1"/>
<dbReference type="GO" id="GO:0003677">
    <property type="term" value="F:DNA binding"/>
    <property type="evidence" value="ECO:0007669"/>
    <property type="project" value="TreeGrafter"/>
</dbReference>
<dbReference type="PANTHER" id="PTHR19303">
    <property type="entry name" value="TRANSPOSON"/>
    <property type="match status" value="1"/>
</dbReference>
<accession>A0A0C9Y6L5</accession>
<organism evidence="2 3">
    <name type="scientific">Pisolithus microcarpus 441</name>
    <dbReference type="NCBI Taxonomy" id="765257"/>
    <lineage>
        <taxon>Eukaryota</taxon>
        <taxon>Fungi</taxon>
        <taxon>Dikarya</taxon>
        <taxon>Basidiomycota</taxon>
        <taxon>Agaricomycotina</taxon>
        <taxon>Agaricomycetes</taxon>
        <taxon>Agaricomycetidae</taxon>
        <taxon>Boletales</taxon>
        <taxon>Sclerodermatineae</taxon>
        <taxon>Pisolithaceae</taxon>
        <taxon>Pisolithus</taxon>
    </lineage>
</organism>
<dbReference type="Pfam" id="PF03184">
    <property type="entry name" value="DDE_1"/>
    <property type="match status" value="1"/>
</dbReference>
<name>A0A0C9Y6L5_9AGAM</name>